<keyword evidence="1" id="KW-0812">Transmembrane</keyword>
<keyword evidence="1" id="KW-0472">Membrane</keyword>
<name>A0A512TIQ7_CLOBU</name>
<feature type="transmembrane region" description="Helical" evidence="1">
    <location>
        <begin position="12"/>
        <end position="33"/>
    </location>
</feature>
<gene>
    <name evidence="2" type="ORF">CBU02nite_05720</name>
</gene>
<accession>A0A512TIQ7</accession>
<dbReference type="EMBL" id="BKBC01000005">
    <property type="protein sequence ID" value="GEQ20066.1"/>
    <property type="molecule type" value="Genomic_DNA"/>
</dbReference>
<organism evidence="2 3">
    <name type="scientific">Clostridium butyricum</name>
    <dbReference type="NCBI Taxonomy" id="1492"/>
    <lineage>
        <taxon>Bacteria</taxon>
        <taxon>Bacillati</taxon>
        <taxon>Bacillota</taxon>
        <taxon>Clostridia</taxon>
        <taxon>Eubacteriales</taxon>
        <taxon>Clostridiaceae</taxon>
        <taxon>Clostridium</taxon>
    </lineage>
</organism>
<keyword evidence="1" id="KW-1133">Transmembrane helix</keyword>
<proteinExistence type="predicted"/>
<evidence type="ECO:0000256" key="1">
    <source>
        <dbReference type="SAM" id="Phobius"/>
    </source>
</evidence>
<dbReference type="Proteomes" id="UP000321089">
    <property type="component" value="Unassembled WGS sequence"/>
</dbReference>
<reference evidence="2 3" key="1">
    <citation type="submission" date="2019-07" db="EMBL/GenBank/DDBJ databases">
        <title>Whole genome shotgun sequence of Clostridium butyricum NBRC 3858.</title>
        <authorList>
            <person name="Hosoyama A."/>
            <person name="Uohara A."/>
            <person name="Ohji S."/>
            <person name="Ichikawa N."/>
        </authorList>
    </citation>
    <scope>NUCLEOTIDE SEQUENCE [LARGE SCALE GENOMIC DNA]</scope>
    <source>
        <strain evidence="2 3">NBRC 3858</strain>
    </source>
</reference>
<evidence type="ECO:0000313" key="3">
    <source>
        <dbReference type="Proteomes" id="UP000321089"/>
    </source>
</evidence>
<evidence type="ECO:0000313" key="2">
    <source>
        <dbReference type="EMBL" id="GEQ20066.1"/>
    </source>
</evidence>
<comment type="caution">
    <text evidence="2">The sequence shown here is derived from an EMBL/GenBank/DDBJ whole genome shotgun (WGS) entry which is preliminary data.</text>
</comment>
<dbReference type="AlphaFoldDB" id="A0A512TIQ7"/>
<protein>
    <submittedName>
        <fullName evidence="2">Uncharacterized protein</fullName>
    </submittedName>
</protein>
<sequence>MKNFMSILKINKFLVFSIMSSIIIILAILIAVFEPFSEIPFIYNQF</sequence>